<evidence type="ECO:0000313" key="18">
    <source>
        <dbReference type="EMBL" id="OGZ01833.1"/>
    </source>
</evidence>
<dbReference type="GO" id="GO:0043138">
    <property type="term" value="F:3'-5' DNA helicase activity"/>
    <property type="evidence" value="ECO:0007669"/>
    <property type="project" value="UniProtKB-EC"/>
</dbReference>
<sequence length="705" mass="78670">MFKLETALADIKGLPPRFVPRLKRLGLTTVRDALWHLPVRYEDFSKIYPIAELQPNQHATVQGVVQEIGTRRSWRRRMTITEALIGDETGSMRAVWFNQSYVSHALRQGKFVSLAGKVLESDKGLYFSSPAFELLGARSGETTHTAGLIAVYPETRGLTSKGIRYLVKTFLRAAPRLADPLPESVRVRAGIPELNDALRAIHFPSSIEEATDARKRFAFEDLFVLQLFNLLQKRRLAREKAPAFRVTDEELAADIARLPFALTEDQRKAFAEIVADLTRPVPMNRLLQGDVGSGKTVLAALAALIAARNGCQVALMAPTEVLARQHYHTFRALFAGLEVPVAFLTSSRAEARYGDGLEGEPTKQRLKKEIADGTISIVLGTHSLIENSMKFKNLGLVIIDEQHRFGVEQRAALVRGKDLLPHFLSMSATPIPRTLTLTLFGDLDLSLITELPRGRRPITTKIVAPENRNKAYAFIRDEIGRGRQAFVICPRIEASTDEEEPKDPRAMLWQEVRTVEEEYEKLSKKVFPDLRIAMLHGKMKPKEKEAVMAAFKRREHDVLVSTSVIEVGVDIPNATVMMIESADRFGLAQLYQFRGRVGRGEHQSYCLLFTQSSSQSTARRLKALLEAKNGFELAERDLAIRGPGQFLGGKQTGLPDIAMASLNNLELIRDVRTAADALLRESPSLAEHAALKQKIAAFKTSVHFE</sequence>
<organism evidence="18 19">
    <name type="scientific">Candidatus Liptonbacteria bacterium RIFCSPLOWO2_12_FULL_60_15</name>
    <dbReference type="NCBI Taxonomy" id="1798653"/>
    <lineage>
        <taxon>Bacteria</taxon>
        <taxon>Candidatus Liptoniibacteriota</taxon>
    </lineage>
</organism>
<dbReference type="NCBIfam" id="NF008168">
    <property type="entry name" value="PRK10917.2-2"/>
    <property type="match status" value="1"/>
</dbReference>
<evidence type="ECO:0000256" key="12">
    <source>
        <dbReference type="ARBA" id="ARBA00034617"/>
    </source>
</evidence>
<accession>A0A1G2CK97</accession>
<name>A0A1G2CK97_9BACT</name>
<dbReference type="InterPro" id="IPR047112">
    <property type="entry name" value="RecG/Mfd"/>
</dbReference>
<feature type="domain" description="Helicase ATP-binding" evidence="16">
    <location>
        <begin position="276"/>
        <end position="448"/>
    </location>
</feature>
<dbReference type="InterPro" id="IPR014001">
    <property type="entry name" value="Helicase_ATP-bd"/>
</dbReference>
<dbReference type="Gene3D" id="3.40.50.300">
    <property type="entry name" value="P-loop containing nucleotide triphosphate hydrolases"/>
    <property type="match status" value="2"/>
</dbReference>
<dbReference type="Pfam" id="PF17191">
    <property type="entry name" value="RecG_wedge"/>
    <property type="match status" value="1"/>
</dbReference>
<dbReference type="STRING" id="1798653.A3G64_00755"/>
<dbReference type="InterPro" id="IPR004609">
    <property type="entry name" value="ATP-dep_DNA_helicase_RecG"/>
</dbReference>
<evidence type="ECO:0000256" key="5">
    <source>
        <dbReference type="ARBA" id="ARBA00022801"/>
    </source>
</evidence>
<dbReference type="EMBL" id="MHLD01000037">
    <property type="protein sequence ID" value="OGZ01833.1"/>
    <property type="molecule type" value="Genomic_DNA"/>
</dbReference>
<dbReference type="Pfam" id="PF00270">
    <property type="entry name" value="DEAD"/>
    <property type="match status" value="1"/>
</dbReference>
<evidence type="ECO:0000259" key="17">
    <source>
        <dbReference type="PROSITE" id="PS51194"/>
    </source>
</evidence>
<evidence type="ECO:0000256" key="9">
    <source>
        <dbReference type="ARBA" id="ARBA00023172"/>
    </source>
</evidence>
<reference evidence="18 19" key="1">
    <citation type="journal article" date="2016" name="Nat. Commun.">
        <title>Thousands of microbial genomes shed light on interconnected biogeochemical processes in an aquifer system.</title>
        <authorList>
            <person name="Anantharaman K."/>
            <person name="Brown C.T."/>
            <person name="Hug L.A."/>
            <person name="Sharon I."/>
            <person name="Castelle C.J."/>
            <person name="Probst A.J."/>
            <person name="Thomas B.C."/>
            <person name="Singh A."/>
            <person name="Wilkins M.J."/>
            <person name="Karaoz U."/>
            <person name="Brodie E.L."/>
            <person name="Williams K.H."/>
            <person name="Hubbard S.S."/>
            <person name="Banfield J.F."/>
        </authorList>
    </citation>
    <scope>NUCLEOTIDE SEQUENCE [LARGE SCALE GENOMIC DNA]</scope>
</reference>
<gene>
    <name evidence="18" type="ORF">A3G64_00755</name>
</gene>
<evidence type="ECO:0000256" key="3">
    <source>
        <dbReference type="ARBA" id="ARBA00022741"/>
    </source>
</evidence>
<evidence type="ECO:0000256" key="8">
    <source>
        <dbReference type="ARBA" id="ARBA00023125"/>
    </source>
</evidence>
<dbReference type="GO" id="GO:0016887">
    <property type="term" value="F:ATP hydrolysis activity"/>
    <property type="evidence" value="ECO:0007669"/>
    <property type="project" value="RHEA"/>
</dbReference>
<evidence type="ECO:0000256" key="4">
    <source>
        <dbReference type="ARBA" id="ARBA00022763"/>
    </source>
</evidence>
<comment type="catalytic activity">
    <reaction evidence="14 15">
        <text>ATP + H2O = ADP + phosphate + H(+)</text>
        <dbReference type="Rhea" id="RHEA:13065"/>
        <dbReference type="ChEBI" id="CHEBI:15377"/>
        <dbReference type="ChEBI" id="CHEBI:15378"/>
        <dbReference type="ChEBI" id="CHEBI:30616"/>
        <dbReference type="ChEBI" id="CHEBI:43474"/>
        <dbReference type="ChEBI" id="CHEBI:456216"/>
        <dbReference type="EC" id="5.6.2.4"/>
    </reaction>
</comment>
<keyword evidence="10 15" id="KW-0234">DNA repair</keyword>
<dbReference type="PANTHER" id="PTHR47964">
    <property type="entry name" value="ATP-DEPENDENT DNA HELICASE HOMOLOG RECG, CHLOROPLASTIC"/>
    <property type="match status" value="1"/>
</dbReference>
<evidence type="ECO:0000256" key="11">
    <source>
        <dbReference type="ARBA" id="ARBA00023235"/>
    </source>
</evidence>
<keyword evidence="9 15" id="KW-0233">DNA recombination</keyword>
<evidence type="ECO:0000256" key="14">
    <source>
        <dbReference type="ARBA" id="ARBA00048988"/>
    </source>
</evidence>
<keyword evidence="7 15" id="KW-0067">ATP-binding</keyword>
<dbReference type="Gene3D" id="2.40.50.140">
    <property type="entry name" value="Nucleic acid-binding proteins"/>
    <property type="match status" value="1"/>
</dbReference>
<keyword evidence="4 15" id="KW-0227">DNA damage</keyword>
<evidence type="ECO:0000256" key="6">
    <source>
        <dbReference type="ARBA" id="ARBA00022806"/>
    </source>
</evidence>
<dbReference type="InterPro" id="IPR012340">
    <property type="entry name" value="NA-bd_OB-fold"/>
</dbReference>
<protein>
    <recommendedName>
        <fullName evidence="2 15">ATP-dependent DNA helicase RecG</fullName>
        <ecNumber evidence="13 15">5.6.2.4</ecNumber>
    </recommendedName>
</protein>
<dbReference type="SMART" id="SM00490">
    <property type="entry name" value="HELICc"/>
    <property type="match status" value="1"/>
</dbReference>
<comment type="similarity">
    <text evidence="1 15">Belongs to the helicase family. RecG subfamily.</text>
</comment>
<dbReference type="PROSITE" id="PS51192">
    <property type="entry name" value="HELICASE_ATP_BIND_1"/>
    <property type="match status" value="1"/>
</dbReference>
<comment type="catalytic activity">
    <reaction evidence="12 15">
        <text>Couples ATP hydrolysis with the unwinding of duplex DNA by translocating in the 3'-5' direction.</text>
        <dbReference type="EC" id="5.6.2.4"/>
    </reaction>
</comment>
<evidence type="ECO:0000259" key="16">
    <source>
        <dbReference type="PROSITE" id="PS51192"/>
    </source>
</evidence>
<evidence type="ECO:0000256" key="15">
    <source>
        <dbReference type="RuleBase" id="RU363016"/>
    </source>
</evidence>
<dbReference type="Pfam" id="PF00271">
    <property type="entry name" value="Helicase_C"/>
    <property type="match status" value="1"/>
</dbReference>
<keyword evidence="11" id="KW-0413">Isomerase</keyword>
<evidence type="ECO:0000256" key="2">
    <source>
        <dbReference type="ARBA" id="ARBA00017846"/>
    </source>
</evidence>
<dbReference type="GO" id="GO:0003677">
    <property type="term" value="F:DNA binding"/>
    <property type="evidence" value="ECO:0007669"/>
    <property type="project" value="UniProtKB-KW"/>
</dbReference>
<keyword evidence="3 15" id="KW-0547">Nucleotide-binding</keyword>
<dbReference type="SUPFAM" id="SSF50249">
    <property type="entry name" value="Nucleic acid-binding proteins"/>
    <property type="match status" value="1"/>
</dbReference>
<evidence type="ECO:0000313" key="19">
    <source>
        <dbReference type="Proteomes" id="UP000179281"/>
    </source>
</evidence>
<dbReference type="PROSITE" id="PS51194">
    <property type="entry name" value="HELICASE_CTER"/>
    <property type="match status" value="1"/>
</dbReference>
<keyword evidence="8" id="KW-0238">DNA-binding</keyword>
<dbReference type="InterPro" id="IPR001650">
    <property type="entry name" value="Helicase_C-like"/>
</dbReference>
<dbReference type="InterPro" id="IPR027417">
    <property type="entry name" value="P-loop_NTPase"/>
</dbReference>
<dbReference type="GO" id="GO:0006281">
    <property type="term" value="P:DNA repair"/>
    <property type="evidence" value="ECO:0007669"/>
    <property type="project" value="UniProtKB-UniRule"/>
</dbReference>
<dbReference type="GO" id="GO:0006310">
    <property type="term" value="P:DNA recombination"/>
    <property type="evidence" value="ECO:0007669"/>
    <property type="project" value="UniProtKB-UniRule"/>
</dbReference>
<evidence type="ECO:0000256" key="1">
    <source>
        <dbReference type="ARBA" id="ARBA00007504"/>
    </source>
</evidence>
<evidence type="ECO:0000256" key="10">
    <source>
        <dbReference type="ARBA" id="ARBA00023204"/>
    </source>
</evidence>
<evidence type="ECO:0000256" key="7">
    <source>
        <dbReference type="ARBA" id="ARBA00022840"/>
    </source>
</evidence>
<proteinExistence type="inferred from homology"/>
<dbReference type="InterPro" id="IPR033454">
    <property type="entry name" value="RecG_wedge"/>
</dbReference>
<dbReference type="SUPFAM" id="SSF52540">
    <property type="entry name" value="P-loop containing nucleoside triphosphate hydrolases"/>
    <property type="match status" value="2"/>
</dbReference>
<dbReference type="AlphaFoldDB" id="A0A1G2CK97"/>
<comment type="function">
    <text evidence="15">Plays a critical role in recombination and DNA repair. Helps process Holliday junction intermediates to mature products by catalyzing branch migration. Has replication fork regression activity, unwinds stalled or blocked replication forks to make a HJ that can be resolved. Has a DNA unwinding activity characteristic of a DNA helicase with 3'-5' polarity.</text>
</comment>
<dbReference type="SMART" id="SM00487">
    <property type="entry name" value="DEXDc"/>
    <property type="match status" value="1"/>
</dbReference>
<dbReference type="Proteomes" id="UP000179281">
    <property type="component" value="Unassembled WGS sequence"/>
</dbReference>
<dbReference type="EC" id="5.6.2.4" evidence="13 15"/>
<dbReference type="NCBIfam" id="TIGR00643">
    <property type="entry name" value="recG"/>
    <property type="match status" value="1"/>
</dbReference>
<keyword evidence="6 15" id="KW-0347">Helicase</keyword>
<dbReference type="CDD" id="cd04488">
    <property type="entry name" value="RecG_wedge_OBF"/>
    <property type="match status" value="1"/>
</dbReference>
<comment type="caution">
    <text evidence="18">The sequence shown here is derived from an EMBL/GenBank/DDBJ whole genome shotgun (WGS) entry which is preliminary data.</text>
</comment>
<dbReference type="GO" id="GO:0005524">
    <property type="term" value="F:ATP binding"/>
    <property type="evidence" value="ECO:0007669"/>
    <property type="project" value="UniProtKB-KW"/>
</dbReference>
<dbReference type="InterPro" id="IPR011545">
    <property type="entry name" value="DEAD/DEAH_box_helicase_dom"/>
</dbReference>
<feature type="domain" description="Helicase C-terminal" evidence="17">
    <location>
        <begin position="491"/>
        <end position="639"/>
    </location>
</feature>
<evidence type="ECO:0000256" key="13">
    <source>
        <dbReference type="ARBA" id="ARBA00034808"/>
    </source>
</evidence>
<dbReference type="CDD" id="cd17992">
    <property type="entry name" value="DEXHc_RecG"/>
    <property type="match status" value="1"/>
</dbReference>
<dbReference type="PANTHER" id="PTHR47964:SF1">
    <property type="entry name" value="ATP-DEPENDENT DNA HELICASE HOMOLOG RECG, CHLOROPLASTIC"/>
    <property type="match status" value="1"/>
</dbReference>
<keyword evidence="5 15" id="KW-0378">Hydrolase</keyword>
<dbReference type="NCBIfam" id="NF008165">
    <property type="entry name" value="PRK10917.1-3"/>
    <property type="match status" value="1"/>
</dbReference>